<proteinExistence type="predicted"/>
<dbReference type="AlphaFoldDB" id="A0A427A711"/>
<evidence type="ECO:0000313" key="2">
    <source>
        <dbReference type="EMBL" id="RRT71938.1"/>
    </source>
</evidence>
<name>A0A427A711_ENSVE</name>
<evidence type="ECO:0000313" key="3">
    <source>
        <dbReference type="Proteomes" id="UP000287651"/>
    </source>
</evidence>
<organism evidence="2 3">
    <name type="scientific">Ensete ventricosum</name>
    <name type="common">Abyssinian banana</name>
    <name type="synonym">Musa ensete</name>
    <dbReference type="NCBI Taxonomy" id="4639"/>
    <lineage>
        <taxon>Eukaryota</taxon>
        <taxon>Viridiplantae</taxon>
        <taxon>Streptophyta</taxon>
        <taxon>Embryophyta</taxon>
        <taxon>Tracheophyta</taxon>
        <taxon>Spermatophyta</taxon>
        <taxon>Magnoliopsida</taxon>
        <taxon>Liliopsida</taxon>
        <taxon>Zingiberales</taxon>
        <taxon>Musaceae</taxon>
        <taxon>Ensete</taxon>
    </lineage>
</organism>
<sequence>MKVVSSGQKCPAGLSGRRPVSNPMGRISEALANTYSSIYLNELQMMKLCNLDRSICCREYTRTLFVGFHDRQCSSKRSELSSWVACWGRAGTSLAMLLLHLRTVASAEDATTRRGRWHRDLEMHGHQRNSREGERSITKERGEKPTENCNLLLWQRKQRSYISIALNPFRCWWGGRVPRLLVMSMSSAPATRVRGRHTY</sequence>
<gene>
    <name evidence="2" type="ORF">B296_00021574</name>
</gene>
<dbReference type="EMBL" id="AMZH03003558">
    <property type="protein sequence ID" value="RRT71938.1"/>
    <property type="molecule type" value="Genomic_DNA"/>
</dbReference>
<protein>
    <submittedName>
        <fullName evidence="2">Uncharacterized protein</fullName>
    </submittedName>
</protein>
<comment type="caution">
    <text evidence="2">The sequence shown here is derived from an EMBL/GenBank/DDBJ whole genome shotgun (WGS) entry which is preliminary data.</text>
</comment>
<evidence type="ECO:0000256" key="1">
    <source>
        <dbReference type="SAM" id="MobiDB-lite"/>
    </source>
</evidence>
<feature type="region of interest" description="Disordered" evidence="1">
    <location>
        <begin position="122"/>
        <end position="143"/>
    </location>
</feature>
<dbReference type="Proteomes" id="UP000287651">
    <property type="component" value="Unassembled WGS sequence"/>
</dbReference>
<accession>A0A427A711</accession>
<reference evidence="2 3" key="1">
    <citation type="journal article" date="2014" name="Agronomy (Basel)">
        <title>A Draft Genome Sequence for Ensete ventricosum, the Drought-Tolerant Tree Against Hunger.</title>
        <authorList>
            <person name="Harrison J."/>
            <person name="Moore K.A."/>
            <person name="Paszkiewicz K."/>
            <person name="Jones T."/>
            <person name="Grant M."/>
            <person name="Ambacheew D."/>
            <person name="Muzemil S."/>
            <person name="Studholme D.J."/>
        </authorList>
    </citation>
    <scope>NUCLEOTIDE SEQUENCE [LARGE SCALE GENOMIC DNA]</scope>
</reference>